<keyword evidence="2" id="KW-1185">Reference proteome</keyword>
<sequence length="193" mass="21261">MAPAANTARQRRISGSARAPVDSDSDAEYQAYNGRLKEASAARTRLRKAKQTRDKNRTALATGYESSLKQIETRIQKSVAKHNDLRSAIHLSHLKRLKQAMDRRDEKATQIARRLAEHQRRMLNLAIQLQALYEGRREDVAALGKEVGAGREGREGREGGDKVGGLLGFGPGWKEKVGARVEGGRGRPGGRVV</sequence>
<protein>
    <submittedName>
        <fullName evidence="1">Uncharacterized protein</fullName>
    </submittedName>
</protein>
<evidence type="ECO:0000313" key="1">
    <source>
        <dbReference type="EMBL" id="KAH6650303.1"/>
    </source>
</evidence>
<dbReference type="Proteomes" id="UP000724584">
    <property type="component" value="Unassembled WGS sequence"/>
</dbReference>
<gene>
    <name evidence="1" type="ORF">F5144DRAFT_625364</name>
</gene>
<accession>A0ACB7PRH4</accession>
<evidence type="ECO:0000313" key="2">
    <source>
        <dbReference type="Proteomes" id="UP000724584"/>
    </source>
</evidence>
<reference evidence="1 2" key="1">
    <citation type="journal article" date="2021" name="Nat. Commun.">
        <title>Genetic determinants of endophytism in the Arabidopsis root mycobiome.</title>
        <authorList>
            <person name="Mesny F."/>
            <person name="Miyauchi S."/>
            <person name="Thiergart T."/>
            <person name="Pickel B."/>
            <person name="Atanasova L."/>
            <person name="Karlsson M."/>
            <person name="Huettel B."/>
            <person name="Barry K.W."/>
            <person name="Haridas S."/>
            <person name="Chen C."/>
            <person name="Bauer D."/>
            <person name="Andreopoulos W."/>
            <person name="Pangilinan J."/>
            <person name="LaButti K."/>
            <person name="Riley R."/>
            <person name="Lipzen A."/>
            <person name="Clum A."/>
            <person name="Drula E."/>
            <person name="Henrissat B."/>
            <person name="Kohler A."/>
            <person name="Grigoriev I.V."/>
            <person name="Martin F.M."/>
            <person name="Hacquard S."/>
        </authorList>
    </citation>
    <scope>NUCLEOTIDE SEQUENCE [LARGE SCALE GENOMIC DNA]</scope>
    <source>
        <strain evidence="1 2">MPI-SDFR-AT-0079</strain>
    </source>
</reference>
<proteinExistence type="predicted"/>
<comment type="caution">
    <text evidence="1">The sequence shown here is derived from an EMBL/GenBank/DDBJ whole genome shotgun (WGS) entry which is preliminary data.</text>
</comment>
<name>A0ACB7PRH4_9PEZI</name>
<dbReference type="EMBL" id="JAGIZQ010000001">
    <property type="protein sequence ID" value="KAH6650303.1"/>
    <property type="molecule type" value="Genomic_DNA"/>
</dbReference>
<organism evidence="1 2">
    <name type="scientific">Chaetomium tenue</name>
    <dbReference type="NCBI Taxonomy" id="1854479"/>
    <lineage>
        <taxon>Eukaryota</taxon>
        <taxon>Fungi</taxon>
        <taxon>Dikarya</taxon>
        <taxon>Ascomycota</taxon>
        <taxon>Pezizomycotina</taxon>
        <taxon>Sordariomycetes</taxon>
        <taxon>Sordariomycetidae</taxon>
        <taxon>Sordariales</taxon>
        <taxon>Chaetomiaceae</taxon>
        <taxon>Chaetomium</taxon>
    </lineage>
</organism>